<dbReference type="InterPro" id="IPR058163">
    <property type="entry name" value="LysR-type_TF_proteobact-type"/>
</dbReference>
<comment type="caution">
    <text evidence="3">The sequence shown here is derived from an EMBL/GenBank/DDBJ whole genome shotgun (WGS) entry which is preliminary data.</text>
</comment>
<organism evidence="3 4">
    <name type="scientific">Massilia glaciei</name>
    <dbReference type="NCBI Taxonomy" id="1524097"/>
    <lineage>
        <taxon>Bacteria</taxon>
        <taxon>Pseudomonadati</taxon>
        <taxon>Pseudomonadota</taxon>
        <taxon>Betaproteobacteria</taxon>
        <taxon>Burkholderiales</taxon>
        <taxon>Oxalobacteraceae</taxon>
        <taxon>Telluria group</taxon>
        <taxon>Massilia</taxon>
    </lineage>
</organism>
<keyword evidence="4" id="KW-1185">Reference proteome</keyword>
<dbReference type="InterPro" id="IPR005119">
    <property type="entry name" value="LysR_subst-bd"/>
</dbReference>
<dbReference type="PANTHER" id="PTHR30537:SF5">
    <property type="entry name" value="HTH-TYPE TRANSCRIPTIONAL ACTIVATOR TTDR-RELATED"/>
    <property type="match status" value="1"/>
</dbReference>
<proteinExistence type="inferred from homology"/>
<name>A0A2U2HFB0_9BURK</name>
<feature type="domain" description="LysR substrate-binding" evidence="2">
    <location>
        <begin position="3"/>
        <end position="204"/>
    </location>
</feature>
<evidence type="ECO:0000256" key="1">
    <source>
        <dbReference type="ARBA" id="ARBA00009437"/>
    </source>
</evidence>
<dbReference type="Pfam" id="PF03466">
    <property type="entry name" value="LysR_substrate"/>
    <property type="match status" value="1"/>
</dbReference>
<protein>
    <recommendedName>
        <fullName evidence="2">LysR substrate-binding domain-containing protein</fullName>
    </recommendedName>
</protein>
<dbReference type="SUPFAM" id="SSF53850">
    <property type="entry name" value="Periplasmic binding protein-like II"/>
    <property type="match status" value="1"/>
</dbReference>
<reference evidence="3 4" key="1">
    <citation type="submission" date="2018-04" db="EMBL/GenBank/DDBJ databases">
        <title>Massilia violaceinigra sp. nov., a novel purple-pigmented bacterium isolated from Tianshan glacier, Xinjiang, China.</title>
        <authorList>
            <person name="Wang H."/>
        </authorList>
    </citation>
    <scope>NUCLEOTIDE SEQUENCE [LARGE SCALE GENOMIC DNA]</scope>
    <source>
        <strain evidence="3 4">B448-2</strain>
    </source>
</reference>
<dbReference type="EMBL" id="PXWF02000291">
    <property type="protein sequence ID" value="PWF42874.1"/>
    <property type="molecule type" value="Genomic_DNA"/>
</dbReference>
<evidence type="ECO:0000313" key="4">
    <source>
        <dbReference type="Proteomes" id="UP000241421"/>
    </source>
</evidence>
<accession>A0A2U2HFB0</accession>
<evidence type="ECO:0000259" key="2">
    <source>
        <dbReference type="Pfam" id="PF03466"/>
    </source>
</evidence>
<sequence length="232" mass="24926">MDTGRVRLSVPTTYGHYRLPELLAGFSARYPEVRIDLSIANRNVDLVGEGYDLAIRLGSLRDSGLVGRKLEDRLLRLVASPDYLRRAGLPADLDALGAHACLPFVMPGSGKVNSWLFADQGREFEWIPSGNVVVSDDVLGTVSLAESGMGICQAYDFIVDAKIAQGKLVALLERLGGRSRPFSVIYPPHQQLSPAARALIERLSASQSAGAARKSGSAGGTRSYSLVCLPSR</sequence>
<dbReference type="OrthoDB" id="9810065at2"/>
<comment type="similarity">
    <text evidence="1">Belongs to the LysR transcriptional regulatory family.</text>
</comment>
<evidence type="ECO:0000313" key="3">
    <source>
        <dbReference type="EMBL" id="PWF42874.1"/>
    </source>
</evidence>
<dbReference type="RefSeq" id="WP_106759512.1">
    <property type="nucleotide sequence ID" value="NZ_PXWF02000291.1"/>
</dbReference>
<dbReference type="PANTHER" id="PTHR30537">
    <property type="entry name" value="HTH-TYPE TRANSCRIPTIONAL REGULATOR"/>
    <property type="match status" value="1"/>
</dbReference>
<dbReference type="CDD" id="cd08422">
    <property type="entry name" value="PBP2_CrgA_like"/>
    <property type="match status" value="1"/>
</dbReference>
<dbReference type="Proteomes" id="UP000241421">
    <property type="component" value="Unassembled WGS sequence"/>
</dbReference>
<gene>
    <name evidence="3" type="ORF">C7C56_022135</name>
</gene>
<dbReference type="Gene3D" id="3.40.190.290">
    <property type="match status" value="1"/>
</dbReference>
<dbReference type="AlphaFoldDB" id="A0A2U2HFB0"/>